<reference evidence="3" key="2">
    <citation type="submission" date="2024-07" db="EMBL/GenBank/DDBJ databases">
        <authorList>
            <person name="Pedron J."/>
        </authorList>
    </citation>
    <scope>NUCLEOTIDE SEQUENCE</scope>
    <source>
        <strain evidence="3">A642-S2-A17</strain>
    </source>
</reference>
<dbReference type="RefSeq" id="WP_038909226.1">
    <property type="nucleotide sequence ID" value="NZ_CM001972.1"/>
</dbReference>
<name>A0AB39IH08_9GAMM</name>
<accession>A0AB39IH08</accession>
<gene>
    <name evidence="2" type="ORF">J8657_13375</name>
    <name evidence="3" type="ORF">LF923_0019930</name>
</gene>
<dbReference type="EMBL" id="JAGJWX010000019">
    <property type="protein sequence ID" value="MBP2858595.1"/>
    <property type="molecule type" value="Genomic_DNA"/>
</dbReference>
<evidence type="ECO:0000313" key="2">
    <source>
        <dbReference type="EMBL" id="MBP2858595.1"/>
    </source>
</evidence>
<keyword evidence="1" id="KW-0732">Signal</keyword>
<feature type="chain" id="PRO_5044330025" evidence="1">
    <location>
        <begin position="25"/>
        <end position="191"/>
    </location>
</feature>
<protein>
    <submittedName>
        <fullName evidence="3">Carbapenem biosynthesis protein CpmH</fullName>
    </submittedName>
</protein>
<dbReference type="EMBL" id="CP162411">
    <property type="protein sequence ID" value="XDL14401.1"/>
    <property type="molecule type" value="Genomic_DNA"/>
</dbReference>
<evidence type="ECO:0000313" key="4">
    <source>
        <dbReference type="Proteomes" id="UP000810130"/>
    </source>
</evidence>
<feature type="signal peptide" evidence="1">
    <location>
        <begin position="1"/>
        <end position="24"/>
    </location>
</feature>
<evidence type="ECO:0000313" key="3">
    <source>
        <dbReference type="EMBL" id="XDL14401.1"/>
    </source>
</evidence>
<sequence>MKSWTTIVISALLCSLLLPKYAGAQQPERLRYYTRLTQAFIDSWYTPCLGEKKWPVRTSRTEVSWLSGRLNALVSAGLVKKNSQDNDTIWSLTQSGKRHFMPYGDFCYGRIKLHQVTHYESISPELVLINYTYRIEGLPDWAKNKDIRYAFSELDNWLRGIQHTQYQVTIRTAIGGAPKIQSPPEPLNLDY</sequence>
<organism evidence="3">
    <name type="scientific">Dickeya oryzae</name>
    <dbReference type="NCBI Taxonomy" id="1240404"/>
    <lineage>
        <taxon>Bacteria</taxon>
        <taxon>Pseudomonadati</taxon>
        <taxon>Pseudomonadota</taxon>
        <taxon>Gammaproteobacteria</taxon>
        <taxon>Enterobacterales</taxon>
        <taxon>Pectobacteriaceae</taxon>
        <taxon>Dickeya</taxon>
    </lineage>
</organism>
<proteinExistence type="predicted"/>
<evidence type="ECO:0000256" key="1">
    <source>
        <dbReference type="SAM" id="SignalP"/>
    </source>
</evidence>
<keyword evidence="4" id="KW-1185">Reference proteome</keyword>
<dbReference type="Proteomes" id="UP000810130">
    <property type="component" value="Unassembled WGS sequence"/>
</dbReference>
<dbReference type="AlphaFoldDB" id="A0AB39IH08"/>
<reference evidence="2 4" key="1">
    <citation type="submission" date="2021-04" db="EMBL/GenBank/DDBJ databases">
        <title>Genomic and host-range diversity within the Dickeya zeae complex, identification of D. zeae and D. oryzae members, proposal of two novel subspecies D. zeae subsp. zeae subsp. nov. and D. zeae subsp. dombae subsp. nov.</title>
        <authorList>
            <person name="Van Gijsegem F."/>
            <person name="Hugouvieux-Cotte-Pattat N."/>
        </authorList>
    </citation>
    <scope>NUCLEOTIDE SEQUENCE [LARGE SCALE GENOMIC DNA]</scope>
    <source>
        <strain evidence="2 4">FVG03</strain>
    </source>
</reference>